<dbReference type="SUPFAM" id="SSF56672">
    <property type="entry name" value="DNA/RNA polymerases"/>
    <property type="match status" value="1"/>
</dbReference>
<accession>A0ABQ5CQL6</accession>
<dbReference type="InterPro" id="IPR043502">
    <property type="entry name" value="DNA/RNA_pol_sf"/>
</dbReference>
<dbReference type="Gene3D" id="3.10.10.10">
    <property type="entry name" value="HIV Type 1 Reverse Transcriptase, subunit A, domain 1"/>
    <property type="match status" value="1"/>
</dbReference>
<evidence type="ECO:0000313" key="1">
    <source>
        <dbReference type="EMBL" id="GJT28171.1"/>
    </source>
</evidence>
<sequence>MVTTRRNSDDDVPNFEAMITAAVANALPNLTAALRTKITNDIRKLWLDLTEWWVVIDTYLLESPLIMKIFLLFREFAECFSDELPELKEQSYEEMLENGFINPVFSTVGAPSLFVKKKDEGACLSDVICDLVIHQLRVREQDISKTALRTRYATTRFLVKPIGLTNAPAVFIGFDEPYFHECIIMDPSKVESYHQMAETTTVRSFDVFVSDIRDASKKVGLCFDATWKVIAYASTDSIVSQQDPKFTSCFWKGLQKAWGTRLKFSTAFHPQTDGCWDNTCAWRSLPTKIVGMLSIKAGTFRAFVPELIENLLMKSAVAKEKLKEARSRQKSYADKHRRDLEFQVGDRVFLKVSPFRGVKMFGSRQASVLRFMVRLKF</sequence>
<dbReference type="InterPro" id="IPR053134">
    <property type="entry name" value="RNA-dir_DNA_polymerase"/>
</dbReference>
<dbReference type="Proteomes" id="UP001151760">
    <property type="component" value="Unassembled WGS sequence"/>
</dbReference>
<dbReference type="SUPFAM" id="SSF53098">
    <property type="entry name" value="Ribonuclease H-like"/>
    <property type="match status" value="1"/>
</dbReference>
<dbReference type="InterPro" id="IPR036397">
    <property type="entry name" value="RNaseH_sf"/>
</dbReference>
<keyword evidence="2" id="KW-1185">Reference proteome</keyword>
<dbReference type="InterPro" id="IPR012337">
    <property type="entry name" value="RNaseH-like_sf"/>
</dbReference>
<reference evidence="1" key="1">
    <citation type="journal article" date="2022" name="Int. J. Mol. Sci.">
        <title>Draft Genome of Tanacetum Coccineum: Genomic Comparison of Closely Related Tanacetum-Family Plants.</title>
        <authorList>
            <person name="Yamashiro T."/>
            <person name="Shiraishi A."/>
            <person name="Nakayama K."/>
            <person name="Satake H."/>
        </authorList>
    </citation>
    <scope>NUCLEOTIDE SEQUENCE</scope>
</reference>
<dbReference type="PANTHER" id="PTHR24559">
    <property type="entry name" value="TRANSPOSON TY3-I GAG-POL POLYPROTEIN"/>
    <property type="match status" value="1"/>
</dbReference>
<evidence type="ECO:0000313" key="2">
    <source>
        <dbReference type="Proteomes" id="UP001151760"/>
    </source>
</evidence>
<organism evidence="1 2">
    <name type="scientific">Tanacetum coccineum</name>
    <dbReference type="NCBI Taxonomy" id="301880"/>
    <lineage>
        <taxon>Eukaryota</taxon>
        <taxon>Viridiplantae</taxon>
        <taxon>Streptophyta</taxon>
        <taxon>Embryophyta</taxon>
        <taxon>Tracheophyta</taxon>
        <taxon>Spermatophyta</taxon>
        <taxon>Magnoliopsida</taxon>
        <taxon>eudicotyledons</taxon>
        <taxon>Gunneridae</taxon>
        <taxon>Pentapetalae</taxon>
        <taxon>asterids</taxon>
        <taxon>campanulids</taxon>
        <taxon>Asterales</taxon>
        <taxon>Asteraceae</taxon>
        <taxon>Asteroideae</taxon>
        <taxon>Anthemideae</taxon>
        <taxon>Anthemidinae</taxon>
        <taxon>Tanacetum</taxon>
    </lineage>
</organism>
<comment type="caution">
    <text evidence="1">The sequence shown here is derived from an EMBL/GenBank/DDBJ whole genome shotgun (WGS) entry which is preliminary data.</text>
</comment>
<name>A0ABQ5CQL6_9ASTR</name>
<gene>
    <name evidence="1" type="ORF">Tco_0908446</name>
</gene>
<reference evidence="1" key="2">
    <citation type="submission" date="2022-01" db="EMBL/GenBank/DDBJ databases">
        <authorList>
            <person name="Yamashiro T."/>
            <person name="Shiraishi A."/>
            <person name="Satake H."/>
            <person name="Nakayama K."/>
        </authorList>
    </citation>
    <scope>NUCLEOTIDE SEQUENCE</scope>
</reference>
<dbReference type="EMBL" id="BQNB010014438">
    <property type="protein sequence ID" value="GJT28171.1"/>
    <property type="molecule type" value="Genomic_DNA"/>
</dbReference>
<protein>
    <submittedName>
        <fullName evidence="1">Nucleotidyltransferase, ribonuclease H</fullName>
    </submittedName>
</protein>
<dbReference type="Gene3D" id="3.30.420.10">
    <property type="entry name" value="Ribonuclease H-like superfamily/Ribonuclease H"/>
    <property type="match status" value="1"/>
</dbReference>
<proteinExistence type="predicted"/>
<dbReference type="PANTHER" id="PTHR24559:SF444">
    <property type="entry name" value="REVERSE TRANSCRIPTASE DOMAIN-CONTAINING PROTEIN"/>
    <property type="match status" value="1"/>
</dbReference>